<dbReference type="InterPro" id="IPR029151">
    <property type="entry name" value="Sensor-like_sf"/>
</dbReference>
<dbReference type="SUPFAM" id="SSF58104">
    <property type="entry name" value="Methyl-accepting chemotaxis protein (MCP) signaling domain"/>
    <property type="match status" value="1"/>
</dbReference>
<evidence type="ECO:0000313" key="13">
    <source>
        <dbReference type="Proteomes" id="UP000830167"/>
    </source>
</evidence>
<gene>
    <name evidence="12" type="ORF">LSG31_04045</name>
</gene>
<evidence type="ECO:0000313" key="12">
    <source>
        <dbReference type="EMBL" id="UOF91433.1"/>
    </source>
</evidence>
<dbReference type="PROSITE" id="PS50111">
    <property type="entry name" value="CHEMOTAXIS_TRANSDUC_2"/>
    <property type="match status" value="1"/>
</dbReference>
<keyword evidence="6 8" id="KW-0807">Transducer</keyword>
<comment type="subcellular location">
    <subcellularLocation>
        <location evidence="1">Cell membrane</location>
        <topology evidence="1">Multi-pass membrane protein</topology>
    </subcellularLocation>
</comment>
<dbReference type="PRINTS" id="PR00260">
    <property type="entry name" value="CHEMTRNSDUCR"/>
</dbReference>
<proteinExistence type="inferred from homology"/>
<dbReference type="SMART" id="SM00304">
    <property type="entry name" value="HAMP"/>
    <property type="match status" value="2"/>
</dbReference>
<dbReference type="Gene3D" id="1.10.287.950">
    <property type="entry name" value="Methyl-accepting chemotaxis protein"/>
    <property type="match status" value="1"/>
</dbReference>
<dbReference type="Pfam" id="PF17202">
    <property type="entry name" value="sCache_3_3"/>
    <property type="match status" value="1"/>
</dbReference>
<evidence type="ECO:0000256" key="3">
    <source>
        <dbReference type="ARBA" id="ARBA00022692"/>
    </source>
</evidence>
<protein>
    <submittedName>
        <fullName evidence="12">Methyl-accepting chemotaxis protein</fullName>
    </submittedName>
</protein>
<comment type="similarity">
    <text evidence="7">Belongs to the methyl-accepting chemotaxis (MCP) protein family.</text>
</comment>
<evidence type="ECO:0000259" key="10">
    <source>
        <dbReference type="PROSITE" id="PS50111"/>
    </source>
</evidence>
<evidence type="ECO:0000259" key="11">
    <source>
        <dbReference type="PROSITE" id="PS50885"/>
    </source>
</evidence>
<evidence type="ECO:0000256" key="4">
    <source>
        <dbReference type="ARBA" id="ARBA00022989"/>
    </source>
</evidence>
<evidence type="ECO:0000256" key="2">
    <source>
        <dbReference type="ARBA" id="ARBA00022475"/>
    </source>
</evidence>
<dbReference type="CDD" id="cd11386">
    <property type="entry name" value="MCP_signal"/>
    <property type="match status" value="1"/>
</dbReference>
<dbReference type="Gene3D" id="6.10.340.10">
    <property type="match status" value="1"/>
</dbReference>
<dbReference type="SUPFAM" id="SSF103190">
    <property type="entry name" value="Sensory domain-like"/>
    <property type="match status" value="1"/>
</dbReference>
<dbReference type="InterPro" id="IPR004089">
    <property type="entry name" value="MCPsignal_dom"/>
</dbReference>
<dbReference type="Pfam" id="PF00672">
    <property type="entry name" value="HAMP"/>
    <property type="match status" value="1"/>
</dbReference>
<dbReference type="EMBL" id="CP089291">
    <property type="protein sequence ID" value="UOF91433.1"/>
    <property type="molecule type" value="Genomic_DNA"/>
</dbReference>
<dbReference type="SMART" id="SM00283">
    <property type="entry name" value="MA"/>
    <property type="match status" value="1"/>
</dbReference>
<feature type="domain" description="HAMP" evidence="11">
    <location>
        <begin position="235"/>
        <end position="287"/>
    </location>
</feature>
<evidence type="ECO:0000256" key="7">
    <source>
        <dbReference type="ARBA" id="ARBA00029447"/>
    </source>
</evidence>
<evidence type="ECO:0000256" key="5">
    <source>
        <dbReference type="ARBA" id="ARBA00023136"/>
    </source>
</evidence>
<dbReference type="PANTHER" id="PTHR32089:SF112">
    <property type="entry name" value="LYSOZYME-LIKE PROTEIN-RELATED"/>
    <property type="match status" value="1"/>
</dbReference>
<evidence type="ECO:0000256" key="1">
    <source>
        <dbReference type="ARBA" id="ARBA00004651"/>
    </source>
</evidence>
<dbReference type="Pfam" id="PF00015">
    <property type="entry name" value="MCPsignal"/>
    <property type="match status" value="1"/>
</dbReference>
<dbReference type="InterPro" id="IPR003660">
    <property type="entry name" value="HAMP_dom"/>
</dbReference>
<accession>A0ABY4CLY9</accession>
<sequence length="593" mass="64114">MLKRKIVEVLRNIPARLRGRMKFMGAWKGFMTLGMEFKVLGMLCIMAIVITITLSILGLTRINQVITESSLTKLQSDVKVGLTLINNQYNGNWSIIGGKLWKGDFVFNNNDSVVNMLGQEIGDSIAVYQGNTAIATTIRTNAGNYATGIKAPPEVVQAVLRQGRSYISQATIAGHIYQTAYEPIKDGQEKIIGMWFVGVPVSNLVAQENALRNESFAIGGLLLLVALLAGWILTRRMVKPLKRLVGNAERIGAGDFTKLEEIRTKDEIGKLGSAFNEMVLSLKTLISEISGVSDQVAASSEELAAIAEENSKTAIQVTATIQETASGAERQVQNLEKVVQIVTDIKNEIQKIAQNSQIVSSSATEASEIAFNGNMSIQLVIQQMHSIHQSVAGLASTVQDLSKRSIEIGQIVDVITSIADQTNLLALNAAIEAARAGDSGRGFSVVAGEVRKLAEQSVSSAKRISAIIHMIQEETREAVKSTEISTKEVAEGLNRVNAAGDSFERIKRGVQVVVGEIREVSAALQQMSLSTEQLKERTYTITNVSRLSSEAMQALSASNEGQSASMEEIALSASSLSEMAEQLQNLTGRFKVQ</sequence>
<reference evidence="12" key="1">
    <citation type="submission" date="2021-12" db="EMBL/GenBank/DDBJ databases">
        <title>Alicyclobacillaceae gen. nov., sp. nov., isolated from chalcocite enrichment system.</title>
        <authorList>
            <person name="Jiang Z."/>
        </authorList>
    </citation>
    <scope>NUCLEOTIDE SEQUENCE</scope>
    <source>
        <strain evidence="12">MYW30-H2</strain>
    </source>
</reference>
<dbReference type="PANTHER" id="PTHR32089">
    <property type="entry name" value="METHYL-ACCEPTING CHEMOTAXIS PROTEIN MCPB"/>
    <property type="match status" value="1"/>
</dbReference>
<dbReference type="InterPro" id="IPR004090">
    <property type="entry name" value="Chemotax_Me-accpt_rcpt"/>
</dbReference>
<keyword evidence="2" id="KW-1003">Cell membrane</keyword>
<keyword evidence="4 9" id="KW-1133">Transmembrane helix</keyword>
<dbReference type="RefSeq" id="WP_347438128.1">
    <property type="nucleotide sequence ID" value="NZ_CP089291.1"/>
</dbReference>
<evidence type="ECO:0000256" key="6">
    <source>
        <dbReference type="ARBA" id="ARBA00023224"/>
    </source>
</evidence>
<evidence type="ECO:0000256" key="8">
    <source>
        <dbReference type="PROSITE-ProRule" id="PRU00284"/>
    </source>
</evidence>
<feature type="transmembrane region" description="Helical" evidence="9">
    <location>
        <begin position="216"/>
        <end position="234"/>
    </location>
</feature>
<keyword evidence="3 9" id="KW-0812">Transmembrane</keyword>
<dbReference type="Proteomes" id="UP000830167">
    <property type="component" value="Chromosome"/>
</dbReference>
<dbReference type="InterPro" id="IPR033463">
    <property type="entry name" value="sCache_3"/>
</dbReference>
<feature type="domain" description="Methyl-accepting transducer" evidence="10">
    <location>
        <begin position="306"/>
        <end position="542"/>
    </location>
</feature>
<name>A0ABY4CLY9_9BACL</name>
<dbReference type="PROSITE" id="PS50885">
    <property type="entry name" value="HAMP"/>
    <property type="match status" value="1"/>
</dbReference>
<keyword evidence="5 9" id="KW-0472">Membrane</keyword>
<organism evidence="12 13">
    <name type="scientific">Fodinisporobacter ferrooxydans</name>
    <dbReference type="NCBI Taxonomy" id="2901836"/>
    <lineage>
        <taxon>Bacteria</taxon>
        <taxon>Bacillati</taxon>
        <taxon>Bacillota</taxon>
        <taxon>Bacilli</taxon>
        <taxon>Bacillales</taxon>
        <taxon>Alicyclobacillaceae</taxon>
        <taxon>Fodinisporobacter</taxon>
    </lineage>
</organism>
<evidence type="ECO:0000256" key="9">
    <source>
        <dbReference type="SAM" id="Phobius"/>
    </source>
</evidence>
<keyword evidence="13" id="KW-1185">Reference proteome</keyword>
<dbReference type="CDD" id="cd06225">
    <property type="entry name" value="HAMP"/>
    <property type="match status" value="1"/>
</dbReference>